<dbReference type="InterPro" id="IPR027640">
    <property type="entry name" value="Kinesin-like_fam"/>
</dbReference>
<evidence type="ECO:0000256" key="1">
    <source>
        <dbReference type="ARBA" id="ARBA00023175"/>
    </source>
</evidence>
<dbReference type="Proteomes" id="UP001558713">
    <property type="component" value="Unassembled WGS sequence"/>
</dbReference>
<keyword evidence="3" id="KW-0732">Signal</keyword>
<keyword evidence="2" id="KW-0547">Nucleotide-binding</keyword>
<protein>
    <submittedName>
        <fullName evidence="5">Kinesin-like protein KIN-14H</fullName>
    </submittedName>
</protein>
<name>A0ABD1AVR8_CARAN</name>
<keyword evidence="2" id="KW-0067">ATP-binding</keyword>
<dbReference type="SMART" id="SM00129">
    <property type="entry name" value="KISc"/>
    <property type="match status" value="1"/>
</dbReference>
<evidence type="ECO:0000256" key="2">
    <source>
        <dbReference type="PROSITE-ProRule" id="PRU00283"/>
    </source>
</evidence>
<feature type="chain" id="PRO_5044856587" evidence="3">
    <location>
        <begin position="18"/>
        <end position="129"/>
    </location>
</feature>
<proteinExistence type="inferred from homology"/>
<feature type="signal peptide" evidence="3">
    <location>
        <begin position="1"/>
        <end position="17"/>
    </location>
</feature>
<evidence type="ECO:0000313" key="6">
    <source>
        <dbReference type="Proteomes" id="UP001558713"/>
    </source>
</evidence>
<comment type="similarity">
    <text evidence="2">Belongs to the TRAFAC class myosin-kinesin ATPase superfamily. Kinesin family.</text>
</comment>
<dbReference type="Pfam" id="PF00225">
    <property type="entry name" value="Kinesin"/>
    <property type="match status" value="1"/>
</dbReference>
<dbReference type="InterPro" id="IPR001752">
    <property type="entry name" value="Kinesin_motor_dom"/>
</dbReference>
<dbReference type="PROSITE" id="PS50067">
    <property type="entry name" value="KINESIN_MOTOR_2"/>
    <property type="match status" value="1"/>
</dbReference>
<dbReference type="GO" id="GO:0005524">
    <property type="term" value="F:ATP binding"/>
    <property type="evidence" value="ECO:0007669"/>
    <property type="project" value="UniProtKB-UniRule"/>
</dbReference>
<dbReference type="PANTHER" id="PTHR47972">
    <property type="entry name" value="KINESIN-LIKE PROTEIN KLP-3"/>
    <property type="match status" value="1"/>
</dbReference>
<sequence length="129" mass="14776">MIKMCCLWCHFVEAVFAQTKPLIQCVLDGYNVCILAYGQTGSGKTYTIMGTEPDKMGELHAKSGLNYRALTELFNLSSKRKETFSYSVSVQMLEIYNEKLRDLLAPTGQTKEYPFLRHIFLKLADFLLF</sequence>
<dbReference type="EMBL" id="JBANAX010000389">
    <property type="protein sequence ID" value="KAL1210838.1"/>
    <property type="molecule type" value="Genomic_DNA"/>
</dbReference>
<dbReference type="AlphaFoldDB" id="A0ABD1AVR8"/>
<reference evidence="5 6" key="1">
    <citation type="submission" date="2024-04" db="EMBL/GenBank/DDBJ databases">
        <title>Genome assembly C_amara_ONT_v2.</title>
        <authorList>
            <person name="Yant L."/>
            <person name="Moore C."/>
            <person name="Slenker M."/>
        </authorList>
    </citation>
    <scope>NUCLEOTIDE SEQUENCE [LARGE SCALE GENOMIC DNA]</scope>
    <source>
        <tissue evidence="5">Leaf</tissue>
    </source>
</reference>
<evidence type="ECO:0000313" key="5">
    <source>
        <dbReference type="EMBL" id="KAL1210838.1"/>
    </source>
</evidence>
<evidence type="ECO:0000259" key="4">
    <source>
        <dbReference type="PROSITE" id="PS50067"/>
    </source>
</evidence>
<dbReference type="Gene3D" id="3.40.850.10">
    <property type="entry name" value="Kinesin motor domain"/>
    <property type="match status" value="1"/>
</dbReference>
<keyword evidence="1 2" id="KW-0505">Motor protein</keyword>
<dbReference type="InterPro" id="IPR036961">
    <property type="entry name" value="Kinesin_motor_dom_sf"/>
</dbReference>
<gene>
    <name evidence="5" type="ORF">V5N11_022618</name>
</gene>
<dbReference type="SUPFAM" id="SSF52540">
    <property type="entry name" value="P-loop containing nucleoside triphosphate hydrolases"/>
    <property type="match status" value="1"/>
</dbReference>
<dbReference type="InterPro" id="IPR027417">
    <property type="entry name" value="P-loop_NTPase"/>
</dbReference>
<dbReference type="PANTHER" id="PTHR47972:SF12">
    <property type="entry name" value="KINESIN-LIKE PROTEIN KIN-14H"/>
    <property type="match status" value="1"/>
</dbReference>
<evidence type="ECO:0000256" key="3">
    <source>
        <dbReference type="SAM" id="SignalP"/>
    </source>
</evidence>
<organism evidence="5 6">
    <name type="scientific">Cardamine amara subsp. amara</name>
    <dbReference type="NCBI Taxonomy" id="228776"/>
    <lineage>
        <taxon>Eukaryota</taxon>
        <taxon>Viridiplantae</taxon>
        <taxon>Streptophyta</taxon>
        <taxon>Embryophyta</taxon>
        <taxon>Tracheophyta</taxon>
        <taxon>Spermatophyta</taxon>
        <taxon>Magnoliopsida</taxon>
        <taxon>eudicotyledons</taxon>
        <taxon>Gunneridae</taxon>
        <taxon>Pentapetalae</taxon>
        <taxon>rosids</taxon>
        <taxon>malvids</taxon>
        <taxon>Brassicales</taxon>
        <taxon>Brassicaceae</taxon>
        <taxon>Cardamineae</taxon>
        <taxon>Cardamine</taxon>
    </lineage>
</organism>
<keyword evidence="6" id="KW-1185">Reference proteome</keyword>
<feature type="domain" description="Kinesin motor" evidence="4">
    <location>
        <begin position="1"/>
        <end position="129"/>
    </location>
</feature>
<feature type="binding site" evidence="2">
    <location>
        <begin position="38"/>
        <end position="45"/>
    </location>
    <ligand>
        <name>ATP</name>
        <dbReference type="ChEBI" id="CHEBI:30616"/>
    </ligand>
</feature>
<accession>A0ABD1AVR8</accession>
<dbReference type="GO" id="GO:0003774">
    <property type="term" value="F:cytoskeletal motor activity"/>
    <property type="evidence" value="ECO:0007669"/>
    <property type="project" value="UniProtKB-UniRule"/>
</dbReference>
<comment type="caution">
    <text evidence="5">The sequence shown here is derived from an EMBL/GenBank/DDBJ whole genome shotgun (WGS) entry which is preliminary data.</text>
</comment>